<evidence type="ECO:0000256" key="1">
    <source>
        <dbReference type="SAM" id="MobiDB-lite"/>
    </source>
</evidence>
<keyword evidence="2" id="KW-0812">Transmembrane</keyword>
<keyword evidence="2" id="KW-1133">Transmembrane helix</keyword>
<feature type="region of interest" description="Disordered" evidence="1">
    <location>
        <begin position="36"/>
        <end position="65"/>
    </location>
</feature>
<reference evidence="3" key="1">
    <citation type="submission" date="2021-05" db="EMBL/GenBank/DDBJ databases">
        <authorList>
            <person name="Alioto T."/>
            <person name="Alioto T."/>
            <person name="Gomez Garrido J."/>
        </authorList>
    </citation>
    <scope>NUCLEOTIDE SEQUENCE</scope>
</reference>
<dbReference type="EMBL" id="HBUF01079501">
    <property type="protein sequence ID" value="CAG6632386.1"/>
    <property type="molecule type" value="Transcribed_RNA"/>
</dbReference>
<evidence type="ECO:0000256" key="2">
    <source>
        <dbReference type="SAM" id="Phobius"/>
    </source>
</evidence>
<dbReference type="AlphaFoldDB" id="A0A8D8VS02"/>
<proteinExistence type="predicted"/>
<accession>A0A8D8VS02</accession>
<organism evidence="3">
    <name type="scientific">Cacopsylla melanoneura</name>
    <dbReference type="NCBI Taxonomy" id="428564"/>
    <lineage>
        <taxon>Eukaryota</taxon>
        <taxon>Metazoa</taxon>
        <taxon>Ecdysozoa</taxon>
        <taxon>Arthropoda</taxon>
        <taxon>Hexapoda</taxon>
        <taxon>Insecta</taxon>
        <taxon>Pterygota</taxon>
        <taxon>Neoptera</taxon>
        <taxon>Paraneoptera</taxon>
        <taxon>Hemiptera</taxon>
        <taxon>Sternorrhyncha</taxon>
        <taxon>Psylloidea</taxon>
        <taxon>Psyllidae</taxon>
        <taxon>Psyllinae</taxon>
        <taxon>Cacopsylla</taxon>
    </lineage>
</organism>
<dbReference type="EMBL" id="HBUF01364927">
    <property type="protein sequence ID" value="CAG6723036.1"/>
    <property type="molecule type" value="Transcribed_RNA"/>
</dbReference>
<dbReference type="EMBL" id="HBUF01079502">
    <property type="protein sequence ID" value="CAG6632388.1"/>
    <property type="molecule type" value="Transcribed_RNA"/>
</dbReference>
<dbReference type="EMBL" id="HBUF01179813">
    <property type="protein sequence ID" value="CAG6655012.1"/>
    <property type="molecule type" value="Transcribed_RNA"/>
</dbReference>
<feature type="transmembrane region" description="Helical" evidence="2">
    <location>
        <begin position="77"/>
        <end position="99"/>
    </location>
</feature>
<keyword evidence="2" id="KW-0472">Membrane</keyword>
<name>A0A8D8VS02_9HEMI</name>
<evidence type="ECO:0000313" key="3">
    <source>
        <dbReference type="EMBL" id="CAG6632388.1"/>
    </source>
</evidence>
<sequence>MMDPVSQLVYRVLSWGWVQWLLTRQWLCTRSALRRDHRSVSRRETLSPSRKHRNSGGMVRLEEPKDGSLRPTLRYKWTFLVQLLYLRLLLVAQFLLLFLPLN</sequence>
<protein>
    <submittedName>
        <fullName evidence="3">Uncharacterized protein</fullName>
    </submittedName>
</protein>